<dbReference type="EMBL" id="JEOB01000004">
    <property type="protein sequence ID" value="EXM38650.1"/>
    <property type="molecule type" value="Genomic_DNA"/>
</dbReference>
<feature type="transmembrane region" description="Helical" evidence="1">
    <location>
        <begin position="239"/>
        <end position="258"/>
    </location>
</feature>
<feature type="transmembrane region" description="Helical" evidence="1">
    <location>
        <begin position="167"/>
        <end position="187"/>
    </location>
</feature>
<name>A0A011WNS8_RUMAL</name>
<organism evidence="2 3">
    <name type="scientific">Ruminococcus albus SY3</name>
    <dbReference type="NCBI Taxonomy" id="1341156"/>
    <lineage>
        <taxon>Bacteria</taxon>
        <taxon>Bacillati</taxon>
        <taxon>Bacillota</taxon>
        <taxon>Clostridia</taxon>
        <taxon>Eubacteriales</taxon>
        <taxon>Oscillospiraceae</taxon>
        <taxon>Ruminococcus</taxon>
    </lineage>
</organism>
<gene>
    <name evidence="2" type="ORF">RASY3_17655</name>
</gene>
<evidence type="ECO:0000313" key="2">
    <source>
        <dbReference type="EMBL" id="EXM38650.1"/>
    </source>
</evidence>
<dbReference type="AlphaFoldDB" id="A0A011WNS8"/>
<dbReference type="PATRIC" id="fig|1341156.4.peg.3132"/>
<evidence type="ECO:0000313" key="3">
    <source>
        <dbReference type="Proteomes" id="UP000021369"/>
    </source>
</evidence>
<keyword evidence="1" id="KW-0472">Membrane</keyword>
<feature type="transmembrane region" description="Helical" evidence="1">
    <location>
        <begin position="97"/>
        <end position="122"/>
    </location>
</feature>
<dbReference type="PANTHER" id="PTHR37305:SF1">
    <property type="entry name" value="MEMBRANE PROTEIN"/>
    <property type="match status" value="1"/>
</dbReference>
<accession>A0A011WNS8</accession>
<feature type="transmembrane region" description="Helical" evidence="1">
    <location>
        <begin position="57"/>
        <end position="76"/>
    </location>
</feature>
<keyword evidence="1" id="KW-0812">Transmembrane</keyword>
<protein>
    <submittedName>
        <fullName evidence="2">Uncharacterized protein</fullName>
    </submittedName>
</protein>
<keyword evidence="3" id="KW-1185">Reference proteome</keyword>
<evidence type="ECO:0000256" key="1">
    <source>
        <dbReference type="SAM" id="Phobius"/>
    </source>
</evidence>
<sequence length="264" mass="29757">MINVIKAQKYQLLRSISTYVILLCSLLFIAVILFAEISGEQAEKITGSMFVSYIGEINMTILPMLILVYTAVIFGNDLTDKTVNYELLCGIRRSDVFFGRFFVVLAVNIIVYLIITVPPMLIFTALNGWGHTMTVKEVAIRYSLGLLPVIRYTSFYTFITMAVRNKAVVIGIGYVFSMITMLLTILINELFDTKVTIYLFSIDIFDRLLNPKNMGYGFFDGEDVMVVKDILETDTMCHAAAASILGTAVFLLIGYAVMRRRDMN</sequence>
<proteinExistence type="predicted"/>
<keyword evidence="1" id="KW-1133">Transmembrane helix</keyword>
<dbReference type="Proteomes" id="UP000021369">
    <property type="component" value="Unassembled WGS sequence"/>
</dbReference>
<dbReference type="PANTHER" id="PTHR37305">
    <property type="entry name" value="INTEGRAL MEMBRANE PROTEIN-RELATED"/>
    <property type="match status" value="1"/>
</dbReference>
<feature type="transmembrane region" description="Helical" evidence="1">
    <location>
        <begin position="12"/>
        <end position="37"/>
    </location>
</feature>
<reference evidence="2 3" key="1">
    <citation type="submission" date="2013-06" db="EMBL/GenBank/DDBJ databases">
        <title>Rumen cellulosomics: divergent fiber-degrading strategies revealed by comparative genome-wide analysis of six Ruminococcal strains.</title>
        <authorList>
            <person name="Dassa B."/>
            <person name="Borovok I."/>
            <person name="Lamed R."/>
            <person name="Flint H."/>
            <person name="Yeoman C.J."/>
            <person name="White B."/>
            <person name="Bayer E.A."/>
        </authorList>
    </citation>
    <scope>NUCLEOTIDE SEQUENCE [LARGE SCALE GENOMIC DNA]</scope>
    <source>
        <strain evidence="2 3">SY3</strain>
    </source>
</reference>
<feature type="transmembrane region" description="Helical" evidence="1">
    <location>
        <begin position="142"/>
        <end position="160"/>
    </location>
</feature>
<comment type="caution">
    <text evidence="2">The sequence shown here is derived from an EMBL/GenBank/DDBJ whole genome shotgun (WGS) entry which is preliminary data.</text>
</comment>